<gene>
    <name evidence="2" type="ORF">AM592_19685</name>
</gene>
<protein>
    <submittedName>
        <fullName evidence="2">Uncharacterized protein</fullName>
    </submittedName>
</protein>
<accession>A0A0M5JJL7</accession>
<dbReference type="STRING" id="1441095.AM592_19685"/>
<evidence type="ECO:0000313" key="3">
    <source>
        <dbReference type="Proteomes" id="UP000067625"/>
    </source>
</evidence>
<dbReference type="OrthoDB" id="2356768at2"/>
<reference evidence="2 3" key="2">
    <citation type="journal article" date="2016" name="Int. J. Syst. Evol. Microbiol.">
        <title>Bacillus gobiensis sp. nov., isolated from a soil sample.</title>
        <authorList>
            <person name="Liu B."/>
            <person name="Liu G.H."/>
            <person name="Cetin S."/>
            <person name="Schumann P."/>
            <person name="Pan Z.Z."/>
            <person name="Chen Q.Q."/>
        </authorList>
    </citation>
    <scope>NUCLEOTIDE SEQUENCE [LARGE SCALE GENOMIC DNA]</scope>
    <source>
        <strain evidence="2 3">FJAT-4402</strain>
    </source>
</reference>
<name>A0A0M5JJL7_9BACI</name>
<reference evidence="3" key="1">
    <citation type="submission" date="2015-08" db="EMBL/GenBank/DDBJ databases">
        <title>Genome sequencing project for genomic taxonomy and phylogenomics of Bacillus-like bacteria.</title>
        <authorList>
            <person name="Liu B."/>
            <person name="Wang J."/>
            <person name="Zhu Y."/>
            <person name="Liu G."/>
            <person name="Chen Q."/>
            <person name="Chen Z."/>
            <person name="Lan J."/>
            <person name="Che J."/>
            <person name="Ge C."/>
            <person name="Shi H."/>
            <person name="Pan Z."/>
            <person name="Liu X."/>
        </authorList>
    </citation>
    <scope>NUCLEOTIDE SEQUENCE [LARGE SCALE GENOMIC DNA]</scope>
    <source>
        <strain evidence="3">FJAT-4402</strain>
    </source>
</reference>
<keyword evidence="1" id="KW-0812">Transmembrane</keyword>
<dbReference type="EMBL" id="CP012600">
    <property type="protein sequence ID" value="ALC83507.1"/>
    <property type="molecule type" value="Genomic_DNA"/>
</dbReference>
<proteinExistence type="predicted"/>
<keyword evidence="1" id="KW-0472">Membrane</keyword>
<keyword evidence="1" id="KW-1133">Transmembrane helix</keyword>
<keyword evidence="3" id="KW-1185">Reference proteome</keyword>
<dbReference type="Proteomes" id="UP000067625">
    <property type="component" value="Chromosome"/>
</dbReference>
<dbReference type="AlphaFoldDB" id="A0A0M5JJL7"/>
<evidence type="ECO:0000313" key="2">
    <source>
        <dbReference type="EMBL" id="ALC83507.1"/>
    </source>
</evidence>
<evidence type="ECO:0000256" key="1">
    <source>
        <dbReference type="SAM" id="Phobius"/>
    </source>
</evidence>
<sequence length="117" mass="14525">MGRLLFLFIVLLIAMIIRLIVIGKFEMHQFYTLSLFLAGVFILWLIHKWQMKRDFTYTPNETVDGWNTLMKERYSTEKKLLYKGNQKEGEYHRFYRHWWQHAFNEVVLTKWRPFYVR</sequence>
<dbReference type="RefSeq" id="WP_053605357.1">
    <property type="nucleotide sequence ID" value="NZ_CP012600.1"/>
</dbReference>
<feature type="transmembrane region" description="Helical" evidence="1">
    <location>
        <begin position="28"/>
        <end position="46"/>
    </location>
</feature>
<organism evidence="2 3">
    <name type="scientific">Bacillus gobiensis</name>
    <dbReference type="NCBI Taxonomy" id="1441095"/>
    <lineage>
        <taxon>Bacteria</taxon>
        <taxon>Bacillati</taxon>
        <taxon>Bacillota</taxon>
        <taxon>Bacilli</taxon>
        <taxon>Bacillales</taxon>
        <taxon>Bacillaceae</taxon>
        <taxon>Bacillus</taxon>
    </lineage>
</organism>